<gene>
    <name evidence="6" type="primary">cheB</name>
    <name evidence="11" type="ORF">ACIKP9_05445</name>
</gene>
<proteinExistence type="inferred from homology"/>
<dbReference type="Pfam" id="PF00072">
    <property type="entry name" value="Response_reg"/>
    <property type="match status" value="1"/>
</dbReference>
<dbReference type="CDD" id="cd17541">
    <property type="entry name" value="REC_CheB-like"/>
    <property type="match status" value="1"/>
</dbReference>
<feature type="active site" evidence="6 7">
    <location>
        <position position="194"/>
    </location>
</feature>
<reference evidence="11 12" key="1">
    <citation type="submission" date="2024-11" db="EMBL/GenBank/DDBJ databases">
        <authorList>
            <person name="Kaparullina E.N."/>
            <person name="Delegan Y.A."/>
            <person name="Doronina N.V."/>
        </authorList>
    </citation>
    <scope>NUCLEOTIDE SEQUENCE [LARGE SCALE GENOMIC DNA]</scope>
    <source>
        <strain evidence="11 12">7sh_L</strain>
    </source>
</reference>
<feature type="domain" description="Response regulatory" evidence="9">
    <location>
        <begin position="4"/>
        <end position="121"/>
    </location>
</feature>
<keyword evidence="4 6" id="KW-0378">Hydrolase</keyword>
<keyword evidence="12" id="KW-1185">Reference proteome</keyword>
<dbReference type="PANTHER" id="PTHR42872:SF6">
    <property type="entry name" value="PROTEIN-GLUTAMATE METHYLESTERASE_PROTEIN-GLUTAMINE GLUTAMINASE"/>
    <property type="match status" value="1"/>
</dbReference>
<name>A0ABW8GJW4_9PROT</name>
<keyword evidence="2 6" id="KW-0145">Chemotaxis</keyword>
<dbReference type="SUPFAM" id="SSF52172">
    <property type="entry name" value="CheY-like"/>
    <property type="match status" value="1"/>
</dbReference>
<comment type="catalytic activity">
    <reaction evidence="6">
        <text>L-glutaminyl-[protein] + H2O = L-glutamyl-[protein] + NH4(+)</text>
        <dbReference type="Rhea" id="RHEA:16441"/>
        <dbReference type="Rhea" id="RHEA-COMP:10207"/>
        <dbReference type="Rhea" id="RHEA-COMP:10208"/>
        <dbReference type="ChEBI" id="CHEBI:15377"/>
        <dbReference type="ChEBI" id="CHEBI:28938"/>
        <dbReference type="ChEBI" id="CHEBI:29973"/>
        <dbReference type="ChEBI" id="CHEBI:30011"/>
        <dbReference type="EC" id="3.5.1.44"/>
    </reaction>
</comment>
<dbReference type="Proteomes" id="UP001617669">
    <property type="component" value="Unassembled WGS sequence"/>
</dbReference>
<feature type="active site" evidence="6 7">
    <location>
        <position position="290"/>
    </location>
</feature>
<dbReference type="InterPro" id="IPR001789">
    <property type="entry name" value="Sig_transdc_resp-reg_receiver"/>
</dbReference>
<dbReference type="PROSITE" id="PS50122">
    <property type="entry name" value="CHEB"/>
    <property type="match status" value="1"/>
</dbReference>
<feature type="active site" evidence="6 7">
    <location>
        <position position="168"/>
    </location>
</feature>
<comment type="domain">
    <text evidence="6">Contains a C-terminal catalytic domain, and an N-terminal region which modulates catalytic activity.</text>
</comment>
<feature type="domain" description="CheB-type methylesterase" evidence="10">
    <location>
        <begin position="156"/>
        <end position="348"/>
    </location>
</feature>
<organism evidence="11 12">
    <name type="scientific">Methylobacillus methanolivorans</name>
    <dbReference type="NCBI Taxonomy" id="1848927"/>
    <lineage>
        <taxon>Bacteria</taxon>
        <taxon>Pseudomonadati</taxon>
        <taxon>Pseudomonadota</taxon>
        <taxon>Betaproteobacteria</taxon>
        <taxon>Nitrosomonadales</taxon>
        <taxon>Methylophilaceae</taxon>
        <taxon>Methylobacillus</taxon>
    </lineage>
</organism>
<dbReference type="InterPro" id="IPR008248">
    <property type="entry name" value="CheB-like"/>
</dbReference>
<dbReference type="InterPro" id="IPR000673">
    <property type="entry name" value="Sig_transdc_resp-reg_Me-estase"/>
</dbReference>
<evidence type="ECO:0000256" key="5">
    <source>
        <dbReference type="ARBA" id="ARBA00048267"/>
    </source>
</evidence>
<dbReference type="EC" id="3.5.1.44" evidence="6"/>
<dbReference type="PROSITE" id="PS50110">
    <property type="entry name" value="RESPONSE_REGULATORY"/>
    <property type="match status" value="1"/>
</dbReference>
<evidence type="ECO:0000313" key="11">
    <source>
        <dbReference type="EMBL" id="MFJ5445666.1"/>
    </source>
</evidence>
<dbReference type="PIRSF" id="PIRSF000876">
    <property type="entry name" value="RR_chemtxs_CheB"/>
    <property type="match status" value="1"/>
</dbReference>
<comment type="caution">
    <text evidence="11">The sequence shown here is derived from an EMBL/GenBank/DDBJ whole genome shotgun (WGS) entry which is preliminary data.</text>
</comment>
<dbReference type="Gene3D" id="3.40.50.180">
    <property type="entry name" value="Methylesterase CheB, C-terminal domain"/>
    <property type="match status" value="1"/>
</dbReference>
<comment type="catalytic activity">
    <reaction evidence="5 6">
        <text>[protein]-L-glutamate 5-O-methyl ester + H2O = L-glutamyl-[protein] + methanol + H(+)</text>
        <dbReference type="Rhea" id="RHEA:23236"/>
        <dbReference type="Rhea" id="RHEA-COMP:10208"/>
        <dbReference type="Rhea" id="RHEA-COMP:10311"/>
        <dbReference type="ChEBI" id="CHEBI:15377"/>
        <dbReference type="ChEBI" id="CHEBI:15378"/>
        <dbReference type="ChEBI" id="CHEBI:17790"/>
        <dbReference type="ChEBI" id="CHEBI:29973"/>
        <dbReference type="ChEBI" id="CHEBI:82795"/>
        <dbReference type="EC" id="3.1.1.61"/>
    </reaction>
</comment>
<protein>
    <recommendedName>
        <fullName evidence="6">Protein-glutamate methylesterase/protein-glutamine glutaminase</fullName>
        <ecNumber evidence="6">3.1.1.61</ecNumber>
        <ecNumber evidence="6">3.5.1.44</ecNumber>
    </recommendedName>
</protein>
<dbReference type="EMBL" id="JBIWXY010000001">
    <property type="protein sequence ID" value="MFJ5445666.1"/>
    <property type="molecule type" value="Genomic_DNA"/>
</dbReference>
<dbReference type="GO" id="GO:0008984">
    <property type="term" value="F:protein-glutamate methylesterase activity"/>
    <property type="evidence" value="ECO:0007669"/>
    <property type="project" value="UniProtKB-EC"/>
</dbReference>
<evidence type="ECO:0000256" key="8">
    <source>
        <dbReference type="PROSITE-ProRule" id="PRU00169"/>
    </source>
</evidence>
<comment type="function">
    <text evidence="6">Involved in chemotaxis. Part of a chemotaxis signal transduction system that modulates chemotaxis in response to various stimuli. Catalyzes the demethylation of specific methylglutamate residues introduced into the chemoreceptors (methyl-accepting chemotaxis proteins or MCP) by CheR. Also mediates the irreversible deamidation of specific glutamine residues to glutamic acid.</text>
</comment>
<feature type="modified residue" description="4-aspartylphosphate" evidence="6 8">
    <location>
        <position position="55"/>
    </location>
</feature>
<evidence type="ECO:0000256" key="7">
    <source>
        <dbReference type="PROSITE-ProRule" id="PRU00050"/>
    </source>
</evidence>
<dbReference type="EC" id="3.1.1.61" evidence="6"/>
<sequence>MTIKVLIIDDSALIRSLLTEIINQQPDLEVVGAAPDPLIAREMIKQKNPDVLTLDVEMPKMDGLDFLERLMRLRPTPVVMISSLTERGSEITMRAMELGAVDFITKPKMSIASGMHEYSEMIADKIRAAARARLIARTPLTPTPGNAGLPSIGNPLISSEKLIIIGASTGGTEAIKSFLMQMPSDCPGILITQHMPAGFTQSFANRLNTLCKISVQEAKGGERVLPGHAYIAPGHSHLLLARSGANYVTQLDDGPPVSRHRPSVDVLFSSAASSAGKNAIGVILTGMGKDGAEGMLKMKQAGAYNYAQDEASCVVFGMPKEAIATGGVDEVSSLSDMPGKVLQYLAANSARALRV</sequence>
<evidence type="ECO:0000256" key="2">
    <source>
        <dbReference type="ARBA" id="ARBA00022500"/>
    </source>
</evidence>
<keyword evidence="3 6" id="KW-0597">Phosphoprotein</keyword>
<evidence type="ECO:0000313" key="12">
    <source>
        <dbReference type="Proteomes" id="UP001617669"/>
    </source>
</evidence>
<comment type="similarity">
    <text evidence="6">Belongs to the CheB family.</text>
</comment>
<keyword evidence="1 6" id="KW-0963">Cytoplasm</keyword>
<evidence type="ECO:0000256" key="6">
    <source>
        <dbReference type="HAMAP-Rule" id="MF_00099"/>
    </source>
</evidence>
<evidence type="ECO:0000256" key="4">
    <source>
        <dbReference type="ARBA" id="ARBA00022801"/>
    </source>
</evidence>
<dbReference type="PANTHER" id="PTHR42872">
    <property type="entry name" value="PROTEIN-GLUTAMATE METHYLESTERASE/PROTEIN-GLUTAMINE GLUTAMINASE"/>
    <property type="match status" value="1"/>
</dbReference>
<dbReference type="InterPro" id="IPR011006">
    <property type="entry name" value="CheY-like_superfamily"/>
</dbReference>
<dbReference type="RefSeq" id="WP_268867576.1">
    <property type="nucleotide sequence ID" value="NZ_JBIWXY010000001.1"/>
</dbReference>
<accession>A0ABW8GJW4</accession>
<evidence type="ECO:0000256" key="3">
    <source>
        <dbReference type="ARBA" id="ARBA00022553"/>
    </source>
</evidence>
<dbReference type="NCBIfam" id="NF009206">
    <property type="entry name" value="PRK12555.1"/>
    <property type="match status" value="1"/>
</dbReference>
<dbReference type="NCBIfam" id="NF001965">
    <property type="entry name" value="PRK00742.1"/>
    <property type="match status" value="1"/>
</dbReference>
<comment type="subcellular location">
    <subcellularLocation>
        <location evidence="6">Cytoplasm</location>
    </subcellularLocation>
</comment>
<dbReference type="InterPro" id="IPR035909">
    <property type="entry name" value="CheB_C"/>
</dbReference>
<comment type="PTM">
    <text evidence="6">Phosphorylated by CheA. Phosphorylation of the N-terminal regulatory domain activates the methylesterase activity.</text>
</comment>
<evidence type="ECO:0000259" key="10">
    <source>
        <dbReference type="PROSITE" id="PS50122"/>
    </source>
</evidence>
<evidence type="ECO:0000259" key="9">
    <source>
        <dbReference type="PROSITE" id="PS50110"/>
    </source>
</evidence>
<dbReference type="SMART" id="SM00448">
    <property type="entry name" value="REC"/>
    <property type="match status" value="1"/>
</dbReference>
<evidence type="ECO:0000256" key="1">
    <source>
        <dbReference type="ARBA" id="ARBA00022490"/>
    </source>
</evidence>
<dbReference type="CDD" id="cd16432">
    <property type="entry name" value="CheB_Rec"/>
    <property type="match status" value="1"/>
</dbReference>
<dbReference type="HAMAP" id="MF_00099">
    <property type="entry name" value="CheB_chemtxs"/>
    <property type="match status" value="1"/>
</dbReference>
<dbReference type="Gene3D" id="3.40.50.2300">
    <property type="match status" value="1"/>
</dbReference>
<dbReference type="SUPFAM" id="SSF52738">
    <property type="entry name" value="Methylesterase CheB, C-terminal domain"/>
    <property type="match status" value="1"/>
</dbReference>
<dbReference type="Pfam" id="PF01339">
    <property type="entry name" value="CheB_methylest"/>
    <property type="match status" value="1"/>
</dbReference>